<evidence type="ECO:0000256" key="1">
    <source>
        <dbReference type="SAM" id="Phobius"/>
    </source>
</evidence>
<keyword evidence="1" id="KW-0812">Transmembrane</keyword>
<dbReference type="EMBL" id="JAKRKC020000004">
    <property type="protein sequence ID" value="MCK2222002.1"/>
    <property type="molecule type" value="Genomic_DNA"/>
</dbReference>
<comment type="caution">
    <text evidence="2">The sequence shown here is derived from an EMBL/GenBank/DDBJ whole genome shotgun (WGS) entry which is preliminary data.</text>
</comment>
<reference evidence="2 3" key="1">
    <citation type="submission" date="2022-04" db="EMBL/GenBank/DDBJ databases">
        <title>Genome draft of Actinomadura sp. ATCC 31491.</title>
        <authorList>
            <person name="Shi X."/>
            <person name="Du Y."/>
        </authorList>
    </citation>
    <scope>NUCLEOTIDE SEQUENCE [LARGE SCALE GENOMIC DNA]</scope>
    <source>
        <strain evidence="2 3">ATCC 31491</strain>
        <plasmid evidence="2">unnamed1</plasmid>
    </source>
</reference>
<evidence type="ECO:0000313" key="2">
    <source>
        <dbReference type="EMBL" id="MCK2222002.1"/>
    </source>
</evidence>
<keyword evidence="1" id="KW-0472">Membrane</keyword>
<feature type="transmembrane region" description="Helical" evidence="1">
    <location>
        <begin position="377"/>
        <end position="400"/>
    </location>
</feature>
<gene>
    <name evidence="2" type="ORF">MF672_050570</name>
</gene>
<keyword evidence="1" id="KW-1133">Transmembrane helix</keyword>
<dbReference type="RefSeq" id="WP_242383171.1">
    <property type="nucleotide sequence ID" value="NZ_JAKRKC020000004.1"/>
</dbReference>
<feature type="transmembrane region" description="Helical" evidence="1">
    <location>
        <begin position="436"/>
        <end position="455"/>
    </location>
</feature>
<keyword evidence="3" id="KW-1185">Reference proteome</keyword>
<evidence type="ECO:0000313" key="3">
    <source>
        <dbReference type="Proteomes" id="UP001317259"/>
    </source>
</evidence>
<organism evidence="2 3">
    <name type="scientific">Actinomadura luzonensis</name>
    <dbReference type="NCBI Taxonomy" id="2805427"/>
    <lineage>
        <taxon>Bacteria</taxon>
        <taxon>Bacillati</taxon>
        <taxon>Actinomycetota</taxon>
        <taxon>Actinomycetes</taxon>
        <taxon>Streptosporangiales</taxon>
        <taxon>Thermomonosporaceae</taxon>
        <taxon>Actinomadura</taxon>
    </lineage>
</organism>
<sequence length="459" mass="46951">MLVTVSLGLLIAGGARSTCVTGKGEGPCPAPLVGPDGTAVSDKYYFVHQPLKGNGSITARVSDMTGQIRLPDAVPGVRNVKEGAVPWAKAGLLVRQSLKQGTPYAAVMLTGAHGVRMQYNYIHDVAGGPHNGPQWLRLTRSGDTITGYESDDGRTWTEVGTVKLTGLPETVEIGLFATSPGALWDMAQAFAQATATFDHIDLKGANGRWRHDDVGVVLESDGKTPHHPGGVVESGDKLIVTGGGDIGPATVDGGLRADLMLIGGALGLIPVLVVAVTFVTAPGRRALIGTGPPARPGRWLAAKATVMGAVAFVTGLVTSGVVVPAGLALLRANDNPIQPLTLGTGLRVIFGYAALTAAAVVLAVGIAALVKRAVVASGLAIALVIVPYFLATAGLAPWLLMITPAAGFAITQSVPTFAHVDVQQSLLGGYYPLPPWAGLAVACGYAAITLAAASVRRTA</sequence>
<dbReference type="InterPro" id="IPR013320">
    <property type="entry name" value="ConA-like_dom_sf"/>
</dbReference>
<dbReference type="SUPFAM" id="SSF49899">
    <property type="entry name" value="Concanavalin A-like lectins/glucanases"/>
    <property type="match status" value="1"/>
</dbReference>
<dbReference type="Gene3D" id="2.60.120.200">
    <property type="match status" value="1"/>
</dbReference>
<name>A0ABT0GBM3_9ACTN</name>
<protein>
    <submittedName>
        <fullName evidence="2">DUF1349 domain-containing protein</fullName>
    </submittedName>
</protein>
<dbReference type="Proteomes" id="UP001317259">
    <property type="component" value="Unassembled WGS sequence"/>
</dbReference>
<feature type="transmembrane region" description="Helical" evidence="1">
    <location>
        <begin position="259"/>
        <end position="279"/>
    </location>
</feature>
<feature type="transmembrane region" description="Helical" evidence="1">
    <location>
        <begin position="300"/>
        <end position="329"/>
    </location>
</feature>
<proteinExistence type="predicted"/>
<feature type="transmembrane region" description="Helical" evidence="1">
    <location>
        <begin position="349"/>
        <end position="370"/>
    </location>
</feature>
<accession>A0ABT0GBM3</accession>
<geneLocation type="plasmid" evidence="2">
    <name>unnamed1</name>
</geneLocation>
<keyword evidence="2" id="KW-0614">Plasmid</keyword>